<dbReference type="PROSITE" id="PS01133">
    <property type="entry name" value="UPF0017"/>
    <property type="match status" value="1"/>
</dbReference>
<evidence type="ECO:0000256" key="4">
    <source>
        <dbReference type="PIRSR" id="PIRSR005211-1"/>
    </source>
</evidence>
<protein>
    <submittedName>
        <fullName evidence="6">Alpha/beta fold hydrolase</fullName>
    </submittedName>
</protein>
<sequence length="377" mass="40876">MSTTGDEAAISRTSDEAARHTAASFLNGANGYAQGGSTYRAPFWLPGAHIQTIVPALFSRLPLPAYRRERWDTPDGDFIELDWVDAPGWVPACPPRPSCPPCPPEGARRGSAPNAPLFVLFHGLEGSSGSHYARAFAAAAHARGWHAVIPHFRSCSGPMNLMPRFYHLADAAEVDWVLRRLAARHAGPLVAVGVSLGGNVLLHWLAQQREDARIVSAAVAVSAPLDVHAGGKMLANGFGMVYTRSFLKTLKVKALQKLEQYPGLFDAQAVLATRNMYEFDDVVTAPLHGFQSAHDYYTRATVRPKLGEIVVPTLLINARNDPFLPGDALPARHEVSAAVELEQPEDGGHVGFMTGPFPGRSDWLAQRVTRYLSPHVS</sequence>
<evidence type="ECO:0000256" key="1">
    <source>
        <dbReference type="ARBA" id="ARBA00010884"/>
    </source>
</evidence>
<comment type="similarity">
    <text evidence="1">Belongs to the AB hydrolase superfamily. AB hydrolase 4 family.</text>
</comment>
<evidence type="ECO:0000256" key="2">
    <source>
        <dbReference type="ARBA" id="ARBA00022487"/>
    </source>
</evidence>
<feature type="domain" description="AB hydrolase-1" evidence="5">
    <location>
        <begin position="116"/>
        <end position="356"/>
    </location>
</feature>
<dbReference type="AlphaFoldDB" id="A0A9X1UGD6"/>
<dbReference type="InterPro" id="IPR000952">
    <property type="entry name" value="AB_hydrolase_4_CS"/>
</dbReference>
<comment type="caution">
    <text evidence="6">The sequence shown here is derived from an EMBL/GenBank/DDBJ whole genome shotgun (WGS) entry which is preliminary data.</text>
</comment>
<dbReference type="InterPro" id="IPR029058">
    <property type="entry name" value="AB_hydrolase_fold"/>
</dbReference>
<keyword evidence="2" id="KW-0719">Serine esterase</keyword>
<dbReference type="InterPro" id="IPR000073">
    <property type="entry name" value="AB_hydrolase_1"/>
</dbReference>
<accession>A0A9X1UGD6</accession>
<dbReference type="GO" id="GO:0047372">
    <property type="term" value="F:monoacylglycerol lipase activity"/>
    <property type="evidence" value="ECO:0007669"/>
    <property type="project" value="TreeGrafter"/>
</dbReference>
<name>A0A9X1UGD6_9BURK</name>
<dbReference type="PANTHER" id="PTHR10794:SF94">
    <property type="entry name" value="ESTERASE YHET-RELATED"/>
    <property type="match status" value="1"/>
</dbReference>
<reference evidence="6" key="1">
    <citation type="submission" date="2022-01" db="EMBL/GenBank/DDBJ databases">
        <title>Genome sequence and assembly of Parabukholderia sp. RG36.</title>
        <authorList>
            <person name="Chhetri G."/>
        </authorList>
    </citation>
    <scope>NUCLEOTIDE SEQUENCE</scope>
    <source>
        <strain evidence="6">RG36</strain>
    </source>
</reference>
<proteinExistence type="inferred from homology"/>
<evidence type="ECO:0000256" key="3">
    <source>
        <dbReference type="ARBA" id="ARBA00022801"/>
    </source>
</evidence>
<dbReference type="GO" id="GO:0034338">
    <property type="term" value="F:short-chain carboxylesterase activity"/>
    <property type="evidence" value="ECO:0007669"/>
    <property type="project" value="TreeGrafter"/>
</dbReference>
<dbReference type="EMBL" id="JAKLJA010000003">
    <property type="protein sequence ID" value="MCG5072878.1"/>
    <property type="molecule type" value="Genomic_DNA"/>
</dbReference>
<dbReference type="RefSeq" id="WP_238462625.1">
    <property type="nucleotide sequence ID" value="NZ_JAKLJA010000003.1"/>
</dbReference>
<evidence type="ECO:0000259" key="5">
    <source>
        <dbReference type="Pfam" id="PF00561"/>
    </source>
</evidence>
<dbReference type="SUPFAM" id="SSF53474">
    <property type="entry name" value="alpha/beta-Hydrolases"/>
    <property type="match status" value="1"/>
</dbReference>
<dbReference type="Gene3D" id="3.40.50.1820">
    <property type="entry name" value="alpha/beta hydrolase"/>
    <property type="match status" value="1"/>
</dbReference>
<keyword evidence="7" id="KW-1185">Reference proteome</keyword>
<dbReference type="Pfam" id="PF00561">
    <property type="entry name" value="Abhydrolase_1"/>
    <property type="match status" value="1"/>
</dbReference>
<gene>
    <name evidence="6" type="ORF">L5014_05780</name>
</gene>
<evidence type="ECO:0000313" key="6">
    <source>
        <dbReference type="EMBL" id="MCG5072878.1"/>
    </source>
</evidence>
<keyword evidence="3 6" id="KW-0378">Hydrolase</keyword>
<evidence type="ECO:0000313" key="7">
    <source>
        <dbReference type="Proteomes" id="UP001139308"/>
    </source>
</evidence>
<dbReference type="Proteomes" id="UP001139308">
    <property type="component" value="Unassembled WGS sequence"/>
</dbReference>
<dbReference type="InterPro" id="IPR050960">
    <property type="entry name" value="AB_hydrolase_4_sf"/>
</dbReference>
<feature type="active site" description="Charge relay system" evidence="4">
    <location>
        <position position="195"/>
    </location>
</feature>
<organism evidence="6 7">
    <name type="scientific">Paraburkholderia tagetis</name>
    <dbReference type="NCBI Taxonomy" id="2913261"/>
    <lineage>
        <taxon>Bacteria</taxon>
        <taxon>Pseudomonadati</taxon>
        <taxon>Pseudomonadota</taxon>
        <taxon>Betaproteobacteria</taxon>
        <taxon>Burkholderiales</taxon>
        <taxon>Burkholderiaceae</taxon>
        <taxon>Paraburkholderia</taxon>
    </lineage>
</organism>
<feature type="active site" description="Charge relay system" evidence="4">
    <location>
        <position position="321"/>
    </location>
</feature>
<dbReference type="PANTHER" id="PTHR10794">
    <property type="entry name" value="ABHYDROLASE DOMAIN-CONTAINING PROTEIN"/>
    <property type="match status" value="1"/>
</dbReference>
<dbReference type="PIRSF" id="PIRSF005211">
    <property type="entry name" value="Ab_hydro_YheT"/>
    <property type="match status" value="1"/>
</dbReference>
<dbReference type="InterPro" id="IPR012020">
    <property type="entry name" value="ABHD4"/>
</dbReference>
<feature type="active site" description="Charge relay system" evidence="4">
    <location>
        <position position="349"/>
    </location>
</feature>